<gene>
    <name evidence="1" type="ORF">FCL42_04835</name>
</gene>
<dbReference type="AlphaFoldDB" id="A0A4V5NWH1"/>
<evidence type="ECO:0000313" key="2">
    <source>
        <dbReference type="Proteomes" id="UP000305675"/>
    </source>
</evidence>
<accession>A0A4V5NWH1</accession>
<sequence length="97" mass="11163">MKSKYDSLDNLWCEWPEATTAIQKYLENEGAQPLKVDWRFDRARVVDHRSDGYSVYITYSAFEPNVEAIVELTISAKVENNGSISVYSKRKIVEQGI</sequence>
<proteinExistence type="predicted"/>
<organism evidence="1 2">
    <name type="scientific">Ferrimonas aestuarii</name>
    <dbReference type="NCBI Taxonomy" id="2569539"/>
    <lineage>
        <taxon>Bacteria</taxon>
        <taxon>Pseudomonadati</taxon>
        <taxon>Pseudomonadota</taxon>
        <taxon>Gammaproteobacteria</taxon>
        <taxon>Alteromonadales</taxon>
        <taxon>Ferrimonadaceae</taxon>
        <taxon>Ferrimonas</taxon>
    </lineage>
</organism>
<reference evidence="1 2" key="1">
    <citation type="submission" date="2019-04" db="EMBL/GenBank/DDBJ databases">
        <authorList>
            <person name="Hwang J.C."/>
        </authorList>
    </citation>
    <scope>NUCLEOTIDE SEQUENCE [LARGE SCALE GENOMIC DNA]</scope>
    <source>
        <strain evidence="1 2">IMCC35002</strain>
    </source>
</reference>
<comment type="caution">
    <text evidence="1">The sequence shown here is derived from an EMBL/GenBank/DDBJ whole genome shotgun (WGS) entry which is preliminary data.</text>
</comment>
<dbReference type="Proteomes" id="UP000305675">
    <property type="component" value="Unassembled WGS sequence"/>
</dbReference>
<keyword evidence="2" id="KW-1185">Reference proteome</keyword>
<dbReference type="RefSeq" id="WP_136862247.1">
    <property type="nucleotide sequence ID" value="NZ_SWCJ01000002.1"/>
</dbReference>
<protein>
    <submittedName>
        <fullName evidence="1">Uncharacterized protein</fullName>
    </submittedName>
</protein>
<name>A0A4V5NWH1_9GAMM</name>
<evidence type="ECO:0000313" key="1">
    <source>
        <dbReference type="EMBL" id="TKB57602.1"/>
    </source>
</evidence>
<dbReference type="EMBL" id="SWCJ01000002">
    <property type="protein sequence ID" value="TKB57602.1"/>
    <property type="molecule type" value="Genomic_DNA"/>
</dbReference>